<dbReference type="SUPFAM" id="SSF51445">
    <property type="entry name" value="(Trans)glycosidases"/>
    <property type="match status" value="1"/>
</dbReference>
<dbReference type="InterPro" id="IPR017853">
    <property type="entry name" value="GH"/>
</dbReference>
<comment type="caution">
    <text evidence="3">The sequence shown here is derived from an EMBL/GenBank/DDBJ whole genome shotgun (WGS) entry which is preliminary data.</text>
</comment>
<name>A0AAD7BN63_9AGAR</name>
<keyword evidence="3" id="KW-0378">Hydrolase</keyword>
<dbReference type="GO" id="GO:0005975">
    <property type="term" value="P:carbohydrate metabolic process"/>
    <property type="evidence" value="ECO:0007669"/>
    <property type="project" value="InterPro"/>
</dbReference>
<sequence length="326" mass="34453">MVLISSTLGRHLSAAVAFVFFLGVEAMPLSSFTNVTGRGVADVKRASAAPPYWVTYQDKTAAVAGPPDPSTIKGFNVFNLAFYLSTGAFDQAAVWANMGAAQRSTIKTQYAAAGIKLMVSAFGSTEQPTTAGLDPTTLANAIGQFVVNNDLDGVDVDYEDLTAITNGSGGEAWLITFTKQLRTVLPKGQYIITHAPLAPWFSPSRWAGGGYLKVHQEVGDLIDWYNVQFYNQGTDYTTCDGLLNTSSGTYPQSAVFQIAASGVPLNKIVIGKPGVPADAGSGYMEPAILAGCLATAKAQGWSAGAMMWEYPDADASWINTVRGSAF</sequence>
<dbReference type="Gene3D" id="3.20.20.80">
    <property type="entry name" value="Glycosidases"/>
    <property type="match status" value="1"/>
</dbReference>
<protein>
    <submittedName>
        <fullName evidence="3">Glycoside hydrolase family 18 protein</fullName>
    </submittedName>
</protein>
<proteinExistence type="predicted"/>
<reference evidence="3" key="1">
    <citation type="submission" date="2023-03" db="EMBL/GenBank/DDBJ databases">
        <title>Massive genome expansion in bonnet fungi (Mycena s.s.) driven by repeated elements and novel gene families across ecological guilds.</title>
        <authorList>
            <consortium name="Lawrence Berkeley National Laboratory"/>
            <person name="Harder C.B."/>
            <person name="Miyauchi S."/>
            <person name="Viragh M."/>
            <person name="Kuo A."/>
            <person name="Thoen E."/>
            <person name="Andreopoulos B."/>
            <person name="Lu D."/>
            <person name="Skrede I."/>
            <person name="Drula E."/>
            <person name="Henrissat B."/>
            <person name="Morin E."/>
            <person name="Kohler A."/>
            <person name="Barry K."/>
            <person name="LaButti K."/>
            <person name="Morin E."/>
            <person name="Salamov A."/>
            <person name="Lipzen A."/>
            <person name="Mereny Z."/>
            <person name="Hegedus B."/>
            <person name="Baldrian P."/>
            <person name="Stursova M."/>
            <person name="Weitz H."/>
            <person name="Taylor A."/>
            <person name="Grigoriev I.V."/>
            <person name="Nagy L.G."/>
            <person name="Martin F."/>
            <person name="Kauserud H."/>
        </authorList>
    </citation>
    <scope>NUCLEOTIDE SEQUENCE</scope>
    <source>
        <strain evidence="3">9284</strain>
    </source>
</reference>
<dbReference type="AlphaFoldDB" id="A0AAD7BN63"/>
<dbReference type="EMBL" id="JARKIF010000012">
    <property type="protein sequence ID" value="KAJ7625684.1"/>
    <property type="molecule type" value="Genomic_DNA"/>
</dbReference>
<evidence type="ECO:0000313" key="3">
    <source>
        <dbReference type="EMBL" id="KAJ7625684.1"/>
    </source>
</evidence>
<feature type="chain" id="PRO_5042162580" evidence="1">
    <location>
        <begin position="27"/>
        <end position="326"/>
    </location>
</feature>
<organism evidence="3 4">
    <name type="scientific">Roridomyces roridus</name>
    <dbReference type="NCBI Taxonomy" id="1738132"/>
    <lineage>
        <taxon>Eukaryota</taxon>
        <taxon>Fungi</taxon>
        <taxon>Dikarya</taxon>
        <taxon>Basidiomycota</taxon>
        <taxon>Agaricomycotina</taxon>
        <taxon>Agaricomycetes</taxon>
        <taxon>Agaricomycetidae</taxon>
        <taxon>Agaricales</taxon>
        <taxon>Marasmiineae</taxon>
        <taxon>Mycenaceae</taxon>
        <taxon>Roridomyces</taxon>
    </lineage>
</organism>
<feature type="domain" description="GH18" evidence="2">
    <location>
        <begin position="47"/>
        <end position="326"/>
    </location>
</feature>
<dbReference type="InterPro" id="IPR001223">
    <property type="entry name" value="Glyco_hydro18_cat"/>
</dbReference>
<keyword evidence="4" id="KW-1185">Reference proteome</keyword>
<feature type="signal peptide" evidence="1">
    <location>
        <begin position="1"/>
        <end position="26"/>
    </location>
</feature>
<dbReference type="GO" id="GO:0016787">
    <property type="term" value="F:hydrolase activity"/>
    <property type="evidence" value="ECO:0007669"/>
    <property type="project" value="UniProtKB-KW"/>
</dbReference>
<evidence type="ECO:0000259" key="2">
    <source>
        <dbReference type="PROSITE" id="PS51910"/>
    </source>
</evidence>
<evidence type="ECO:0000256" key="1">
    <source>
        <dbReference type="SAM" id="SignalP"/>
    </source>
</evidence>
<evidence type="ECO:0000313" key="4">
    <source>
        <dbReference type="Proteomes" id="UP001221142"/>
    </source>
</evidence>
<keyword evidence="1" id="KW-0732">Signal</keyword>
<dbReference type="PROSITE" id="PS51910">
    <property type="entry name" value="GH18_2"/>
    <property type="match status" value="1"/>
</dbReference>
<dbReference type="CDD" id="cd00598">
    <property type="entry name" value="GH18_chitinase-like"/>
    <property type="match status" value="1"/>
</dbReference>
<dbReference type="Proteomes" id="UP001221142">
    <property type="component" value="Unassembled WGS sequence"/>
</dbReference>
<accession>A0AAD7BN63</accession>
<gene>
    <name evidence="3" type="ORF">FB45DRAFT_1084085</name>
</gene>